<keyword evidence="1" id="KW-1133">Transmembrane helix</keyword>
<sequence length="549" mass="62952">MLKDKVLHFYLRLGFAQSYNQLIYLLQKLPLIGKYLSNRLYSSKALRIILLILGLLNAAAKLIFGPALYLGILYFLGIGLGKMGQEFSFIENPLSNSDSFLLLLLVFSLGIGSLIKADLLELGNRDNTLAIKVFHLPARDYLLTKAVLDWLRFLLIFGGWLMVAFGLAGRAAGQAWSFVVLILGVRLTLAYLYLHLYRPEQEKPSQYLAWTMGFGTVISVFIGFLIYWLGWRGLLAGVTSYWAMGLGLALMTIFGLLLLRTTGLQSLANRLLTLSSLKNILETRPETVGVEVKEKDYQIDQVVAATSTDRKDYGMVYLNRIFYERFAGHFKKKMRLRQGIILLVVLGLNLLTYFGSKQGSEPFPVSSDFFSHILPASLSIGYLLYSSEHYTKFCFYHLDRLLLKYSFYRQAEYVLASLKIRFLALIKLHSPLFVIFVLGLFGIYWQIGQVSLLGILGLFLLELLIMLFFSFHHLVMYYLLQPFTVSMETKSLPYQLINTFFYLFSFQVFRFSQNISLVTFVGVVVFMLAYVLISFWLVMRYAPKRFKLR</sequence>
<gene>
    <name evidence="2" type="ORF">HF992_00395</name>
</gene>
<dbReference type="RefSeq" id="WP_168548091.1">
    <property type="nucleotide sequence ID" value="NZ_JAAXPR010000001.1"/>
</dbReference>
<organism evidence="2 3">
    <name type="scientific">Streptococcus ovuberis</name>
    <dbReference type="NCBI Taxonomy" id="1936207"/>
    <lineage>
        <taxon>Bacteria</taxon>
        <taxon>Bacillati</taxon>
        <taxon>Bacillota</taxon>
        <taxon>Bacilli</taxon>
        <taxon>Lactobacillales</taxon>
        <taxon>Streptococcaceae</taxon>
        <taxon>Streptococcus</taxon>
    </lineage>
</organism>
<feature type="transmembrane region" description="Helical" evidence="1">
    <location>
        <begin position="150"/>
        <end position="169"/>
    </location>
</feature>
<evidence type="ECO:0000256" key="1">
    <source>
        <dbReference type="SAM" id="Phobius"/>
    </source>
</evidence>
<keyword evidence="3" id="KW-1185">Reference proteome</keyword>
<dbReference type="AlphaFoldDB" id="A0A7X6S0H4"/>
<feature type="transmembrane region" description="Helical" evidence="1">
    <location>
        <begin position="492"/>
        <end position="509"/>
    </location>
</feature>
<dbReference type="EMBL" id="JAAXPR010000001">
    <property type="protein sequence ID" value="NKZ19325.1"/>
    <property type="molecule type" value="Genomic_DNA"/>
</dbReference>
<feature type="transmembrane region" description="Helical" evidence="1">
    <location>
        <begin position="100"/>
        <end position="119"/>
    </location>
</feature>
<accession>A0A7X6S0H4</accession>
<feature type="transmembrane region" description="Helical" evidence="1">
    <location>
        <begin position="368"/>
        <end position="385"/>
    </location>
</feature>
<name>A0A7X6S0H4_9STRE</name>
<comment type="caution">
    <text evidence="2">The sequence shown here is derived from an EMBL/GenBank/DDBJ whole genome shotgun (WGS) entry which is preliminary data.</text>
</comment>
<proteinExistence type="predicted"/>
<feature type="transmembrane region" description="Helical" evidence="1">
    <location>
        <begin position="175"/>
        <end position="195"/>
    </location>
</feature>
<feature type="transmembrane region" description="Helical" evidence="1">
    <location>
        <begin position="453"/>
        <end position="480"/>
    </location>
</feature>
<reference evidence="2 3" key="1">
    <citation type="submission" date="2020-04" db="EMBL/GenBank/DDBJ databases">
        <title>MicrobeNet Type strains.</title>
        <authorList>
            <person name="Nicholson A.C."/>
        </authorList>
    </citation>
    <scope>NUCLEOTIDE SEQUENCE [LARGE SCALE GENOMIC DNA]</scope>
    <source>
        <strain evidence="2 3">CCUG 69612</strain>
    </source>
</reference>
<feature type="transmembrane region" description="Helical" evidence="1">
    <location>
        <begin position="207"/>
        <end position="229"/>
    </location>
</feature>
<evidence type="ECO:0000313" key="3">
    <source>
        <dbReference type="Proteomes" id="UP000522720"/>
    </source>
</evidence>
<keyword evidence="1" id="KW-0472">Membrane</keyword>
<evidence type="ECO:0000313" key="2">
    <source>
        <dbReference type="EMBL" id="NKZ19325.1"/>
    </source>
</evidence>
<protein>
    <submittedName>
        <fullName evidence="2">Uncharacterized protein</fullName>
    </submittedName>
</protein>
<feature type="transmembrane region" description="Helical" evidence="1">
    <location>
        <begin position="48"/>
        <end position="80"/>
    </location>
</feature>
<feature type="transmembrane region" description="Helical" evidence="1">
    <location>
        <begin position="339"/>
        <end position="356"/>
    </location>
</feature>
<dbReference type="Proteomes" id="UP000522720">
    <property type="component" value="Unassembled WGS sequence"/>
</dbReference>
<keyword evidence="1" id="KW-0812">Transmembrane</keyword>
<feature type="transmembrane region" description="Helical" evidence="1">
    <location>
        <begin position="241"/>
        <end position="259"/>
    </location>
</feature>
<feature type="transmembrane region" description="Helical" evidence="1">
    <location>
        <begin position="428"/>
        <end position="447"/>
    </location>
</feature>
<feature type="transmembrane region" description="Helical" evidence="1">
    <location>
        <begin position="515"/>
        <end position="539"/>
    </location>
</feature>